<reference evidence="3" key="1">
    <citation type="submission" date="2016-10" db="EMBL/GenBank/DDBJ databases">
        <authorList>
            <person name="Varghese N."/>
            <person name="Submissions S."/>
        </authorList>
    </citation>
    <scope>NUCLEOTIDE SEQUENCE [LARGE SCALE GENOMIC DNA]</scope>
    <source>
        <strain evidence="3">IBRC-M 10761</strain>
    </source>
</reference>
<protein>
    <submittedName>
        <fullName evidence="2">SH3 domain-containing protein</fullName>
    </submittedName>
</protein>
<accession>A0A1H6W178</accession>
<dbReference type="STRING" id="1416801.SAMN05192553_102183"/>
<dbReference type="SUPFAM" id="SSF48452">
    <property type="entry name" value="TPR-like"/>
    <property type="match status" value="1"/>
</dbReference>
<evidence type="ECO:0000313" key="3">
    <source>
        <dbReference type="Proteomes" id="UP000199403"/>
    </source>
</evidence>
<name>A0A1H6W178_9BACT</name>
<feature type="transmembrane region" description="Helical" evidence="1">
    <location>
        <begin position="134"/>
        <end position="152"/>
    </location>
</feature>
<keyword evidence="1" id="KW-0472">Membrane</keyword>
<dbReference type="OrthoDB" id="977366at2"/>
<dbReference type="EMBL" id="FNZH01000002">
    <property type="protein sequence ID" value="SEJ06035.1"/>
    <property type="molecule type" value="Genomic_DNA"/>
</dbReference>
<dbReference type="Proteomes" id="UP000199403">
    <property type="component" value="Unassembled WGS sequence"/>
</dbReference>
<feature type="transmembrane region" description="Helical" evidence="1">
    <location>
        <begin position="159"/>
        <end position="176"/>
    </location>
</feature>
<dbReference type="RefSeq" id="WP_092170736.1">
    <property type="nucleotide sequence ID" value="NZ_FNZH01000002.1"/>
</dbReference>
<gene>
    <name evidence="2" type="ORF">SAMN05192553_102183</name>
</gene>
<dbReference type="Gene3D" id="1.25.40.10">
    <property type="entry name" value="Tetratricopeptide repeat domain"/>
    <property type="match status" value="1"/>
</dbReference>
<dbReference type="Gene3D" id="2.30.30.40">
    <property type="entry name" value="SH3 Domains"/>
    <property type="match status" value="1"/>
</dbReference>
<organism evidence="2 3">
    <name type="scientific">Cyclobacterium xiamenense</name>
    <dbReference type="NCBI Taxonomy" id="1297121"/>
    <lineage>
        <taxon>Bacteria</taxon>
        <taxon>Pseudomonadati</taxon>
        <taxon>Bacteroidota</taxon>
        <taxon>Cytophagia</taxon>
        <taxon>Cytophagales</taxon>
        <taxon>Cyclobacteriaceae</taxon>
        <taxon>Cyclobacterium</taxon>
    </lineage>
</organism>
<evidence type="ECO:0000313" key="2">
    <source>
        <dbReference type="EMBL" id="SEJ06035.1"/>
    </source>
</evidence>
<keyword evidence="1" id="KW-1133">Transmembrane helix</keyword>
<keyword evidence="3" id="KW-1185">Reference proteome</keyword>
<dbReference type="InterPro" id="IPR011990">
    <property type="entry name" value="TPR-like_helical_dom_sf"/>
</dbReference>
<evidence type="ECO:0000256" key="1">
    <source>
        <dbReference type="SAM" id="Phobius"/>
    </source>
</evidence>
<proteinExistence type="predicted"/>
<keyword evidence="1" id="KW-0812">Transmembrane</keyword>
<dbReference type="AlphaFoldDB" id="A0A1H6W178"/>
<sequence>MPNLKWIFIVFLSAFSLINPQEADCQGQSISLLQEADSLFSQKQYKEALQIYEQILYEEETYSPAMLLKMSFITEGMGDFGKASLFLSKYYDYNPNPSIIDKIKSLTDQNRLEGYEISDQDRFLSVILDYKMELTAFFALLLMVSLIMVYLSSTRQSPFLVPAFIFLLLVFVGNNFTDPPEKAIITGSPVLIMDSPSAAGNLVKRVEMGHRVTIHSSEDMWYRIRWGNRDAYIKKSDVSKI</sequence>